<keyword evidence="11" id="KW-0328">Glycosyltransferase</keyword>
<dbReference type="InterPro" id="IPR017926">
    <property type="entry name" value="GATASE"/>
</dbReference>
<dbReference type="GO" id="GO:0004359">
    <property type="term" value="F:glutaminase activity"/>
    <property type="evidence" value="ECO:0007669"/>
    <property type="project" value="UniProtKB-EC"/>
</dbReference>
<evidence type="ECO:0000256" key="5">
    <source>
        <dbReference type="ARBA" id="ARBA00022962"/>
    </source>
</evidence>
<evidence type="ECO:0000256" key="1">
    <source>
        <dbReference type="ARBA" id="ARBA00005091"/>
    </source>
</evidence>
<keyword evidence="5" id="KW-0315">Glutamine amidotransferase</keyword>
<evidence type="ECO:0000256" key="2">
    <source>
        <dbReference type="ARBA" id="ARBA00011152"/>
    </source>
</evidence>
<dbReference type="InterPro" id="IPR010139">
    <property type="entry name" value="Imidazole-glycPsynth_HisH"/>
</dbReference>
<dbReference type="UniPathway" id="UPA00031">
    <property type="reaction ID" value="UER00010"/>
</dbReference>
<dbReference type="PANTHER" id="PTHR42701:SF1">
    <property type="entry name" value="IMIDAZOLE GLYCEROL PHOSPHATE SYNTHASE SUBUNIT HISH"/>
    <property type="match status" value="1"/>
</dbReference>
<keyword evidence="6" id="KW-0368">Histidine biosynthesis</keyword>
<evidence type="ECO:0000256" key="3">
    <source>
        <dbReference type="ARBA" id="ARBA00022605"/>
    </source>
</evidence>
<gene>
    <name evidence="11" type="primary">hisH_40</name>
    <name evidence="11" type="ORF">SDC9_168904</name>
</gene>
<evidence type="ECO:0000256" key="8">
    <source>
        <dbReference type="ARBA" id="ARBA00047838"/>
    </source>
</evidence>
<evidence type="ECO:0000313" key="11">
    <source>
        <dbReference type="EMBL" id="MPN21524.1"/>
    </source>
</evidence>
<evidence type="ECO:0000256" key="9">
    <source>
        <dbReference type="ARBA" id="ARBA00049534"/>
    </source>
</evidence>
<sequence>MLGICLGMQLLFEYSQEFGYHRGLGLIKGGVIKLAANEKSVDFRIPHMGWNKLVITPNSAGCPLLQNVADGSFVYFVHSYKACAGKDNLVAYTEYGEIISAVVQNKAVYGTQFHPEKSEEVGLEILRSFFKSV</sequence>
<dbReference type="Gene3D" id="3.40.50.880">
    <property type="match status" value="1"/>
</dbReference>
<comment type="catalytic activity">
    <reaction evidence="9">
        <text>L-glutamine + H2O = L-glutamate + NH4(+)</text>
        <dbReference type="Rhea" id="RHEA:15889"/>
        <dbReference type="ChEBI" id="CHEBI:15377"/>
        <dbReference type="ChEBI" id="CHEBI:28938"/>
        <dbReference type="ChEBI" id="CHEBI:29985"/>
        <dbReference type="ChEBI" id="CHEBI:58359"/>
        <dbReference type="EC" id="3.5.1.2"/>
    </reaction>
</comment>
<dbReference type="NCBIfam" id="TIGR01855">
    <property type="entry name" value="IMP_synth_hisH"/>
    <property type="match status" value="1"/>
</dbReference>
<evidence type="ECO:0000256" key="7">
    <source>
        <dbReference type="ARBA" id="ARBA00023239"/>
    </source>
</evidence>
<dbReference type="Pfam" id="PF00117">
    <property type="entry name" value="GATase"/>
    <property type="match status" value="1"/>
</dbReference>
<name>A0A645GBV5_9ZZZZ</name>
<reference evidence="11" key="1">
    <citation type="submission" date="2019-08" db="EMBL/GenBank/DDBJ databases">
        <authorList>
            <person name="Kucharzyk K."/>
            <person name="Murdoch R.W."/>
            <person name="Higgins S."/>
            <person name="Loffler F."/>
        </authorList>
    </citation>
    <scope>NUCLEOTIDE SEQUENCE</scope>
</reference>
<dbReference type="SUPFAM" id="SSF52317">
    <property type="entry name" value="Class I glutamine amidotransferase-like"/>
    <property type="match status" value="1"/>
</dbReference>
<feature type="domain" description="Glutamine amidotransferase" evidence="10">
    <location>
        <begin position="1"/>
        <end position="131"/>
    </location>
</feature>
<accession>A0A645GBV5</accession>
<comment type="catalytic activity">
    <reaction evidence="8">
        <text>5-[(5-phospho-1-deoxy-D-ribulos-1-ylimino)methylamino]-1-(5-phospho-beta-D-ribosyl)imidazole-4-carboxamide + L-glutamine = D-erythro-1-(imidazol-4-yl)glycerol 3-phosphate + 5-amino-1-(5-phospho-beta-D-ribosyl)imidazole-4-carboxamide + L-glutamate + H(+)</text>
        <dbReference type="Rhea" id="RHEA:24793"/>
        <dbReference type="ChEBI" id="CHEBI:15378"/>
        <dbReference type="ChEBI" id="CHEBI:29985"/>
        <dbReference type="ChEBI" id="CHEBI:58278"/>
        <dbReference type="ChEBI" id="CHEBI:58359"/>
        <dbReference type="ChEBI" id="CHEBI:58475"/>
        <dbReference type="ChEBI" id="CHEBI:58525"/>
        <dbReference type="EC" id="4.3.2.10"/>
    </reaction>
</comment>
<dbReference type="GO" id="GO:0016829">
    <property type="term" value="F:lyase activity"/>
    <property type="evidence" value="ECO:0007669"/>
    <property type="project" value="UniProtKB-KW"/>
</dbReference>
<comment type="pathway">
    <text evidence="1">Amino-acid biosynthesis; L-histidine biosynthesis; L-histidine from 5-phospho-alpha-D-ribose 1-diphosphate: step 5/9.</text>
</comment>
<keyword evidence="11" id="KW-0808">Transferase</keyword>
<dbReference type="AlphaFoldDB" id="A0A645GBV5"/>
<dbReference type="GO" id="GO:0000105">
    <property type="term" value="P:L-histidine biosynthetic process"/>
    <property type="evidence" value="ECO:0007669"/>
    <property type="project" value="UniProtKB-UniPathway"/>
</dbReference>
<comment type="caution">
    <text evidence="11">The sequence shown here is derived from an EMBL/GenBank/DDBJ whole genome shotgun (WGS) entry which is preliminary data.</text>
</comment>
<dbReference type="PANTHER" id="PTHR42701">
    <property type="entry name" value="IMIDAZOLE GLYCEROL PHOSPHATE SYNTHASE SUBUNIT HISH"/>
    <property type="match status" value="1"/>
</dbReference>
<keyword evidence="4" id="KW-0378">Hydrolase</keyword>
<evidence type="ECO:0000256" key="6">
    <source>
        <dbReference type="ARBA" id="ARBA00023102"/>
    </source>
</evidence>
<organism evidence="11">
    <name type="scientific">bioreactor metagenome</name>
    <dbReference type="NCBI Taxonomy" id="1076179"/>
    <lineage>
        <taxon>unclassified sequences</taxon>
        <taxon>metagenomes</taxon>
        <taxon>ecological metagenomes</taxon>
    </lineage>
</organism>
<proteinExistence type="predicted"/>
<keyword evidence="7" id="KW-0456">Lyase</keyword>
<evidence type="ECO:0000256" key="4">
    <source>
        <dbReference type="ARBA" id="ARBA00022801"/>
    </source>
</evidence>
<dbReference type="PROSITE" id="PS51273">
    <property type="entry name" value="GATASE_TYPE_1"/>
    <property type="match status" value="1"/>
</dbReference>
<dbReference type="EMBL" id="VSSQ01069527">
    <property type="protein sequence ID" value="MPN21524.1"/>
    <property type="molecule type" value="Genomic_DNA"/>
</dbReference>
<dbReference type="InterPro" id="IPR029062">
    <property type="entry name" value="Class_I_gatase-like"/>
</dbReference>
<keyword evidence="3" id="KW-0028">Amino-acid biosynthesis</keyword>
<dbReference type="EC" id="2.4.2.-" evidence="11"/>
<protein>
    <submittedName>
        <fullName evidence="11">Imidazole glycerol phosphate synthase subunit HisH</fullName>
        <ecNumber evidence="11">2.4.2.-</ecNumber>
    </submittedName>
</protein>
<dbReference type="GO" id="GO:0000107">
    <property type="term" value="F:imidazoleglycerol-phosphate synthase activity"/>
    <property type="evidence" value="ECO:0007669"/>
    <property type="project" value="RHEA"/>
</dbReference>
<comment type="subunit">
    <text evidence="2">Heterodimer of HisH and HisF.</text>
</comment>
<evidence type="ECO:0000259" key="10">
    <source>
        <dbReference type="Pfam" id="PF00117"/>
    </source>
</evidence>